<accession>K2GSJ2</accession>
<evidence type="ECO:0000313" key="1">
    <source>
        <dbReference type="EMBL" id="EKE26280.1"/>
    </source>
</evidence>
<reference evidence="1" key="1">
    <citation type="journal article" date="2012" name="Science">
        <title>Fermentation, hydrogen, and sulfur metabolism in multiple uncultivated bacterial phyla.</title>
        <authorList>
            <person name="Wrighton K.C."/>
            <person name="Thomas B.C."/>
            <person name="Sharon I."/>
            <person name="Miller C.S."/>
            <person name="Castelle C.J."/>
            <person name="VerBerkmoes N.C."/>
            <person name="Wilkins M.J."/>
            <person name="Hettich R.L."/>
            <person name="Lipton M.S."/>
            <person name="Williams K.H."/>
            <person name="Long P.E."/>
            <person name="Banfield J.F."/>
        </authorList>
    </citation>
    <scope>NUCLEOTIDE SEQUENCE [LARGE SCALE GENOMIC DNA]</scope>
</reference>
<gene>
    <name evidence="1" type="ORF">ACD_4C00345G0001</name>
</gene>
<organism evidence="1">
    <name type="scientific">uncultured bacterium</name>
    <name type="common">gcode 4</name>
    <dbReference type="NCBI Taxonomy" id="1234023"/>
    <lineage>
        <taxon>Bacteria</taxon>
        <taxon>environmental samples</taxon>
    </lineage>
</organism>
<dbReference type="AlphaFoldDB" id="K2GSJ2"/>
<proteinExistence type="predicted"/>
<protein>
    <submittedName>
        <fullName evidence="1">Uncharacterized protein</fullName>
    </submittedName>
</protein>
<comment type="caution">
    <text evidence="1">The sequence shown here is derived from an EMBL/GenBank/DDBJ whole genome shotgun (WGS) entry which is preliminary data.</text>
</comment>
<sequence length="120" mass="14667">MFEIPVWDLLASFSWDSRELEFNGEVLPWFYPDLDFIWPLRLKLKLITLDDWIMVVFENLETNVMYEWIQRNIKIEEIEREFKEEYNASNPDDIKYINTKNTSIDLKDVIREEILIQCIE</sequence>
<dbReference type="EMBL" id="AMFJ01000861">
    <property type="protein sequence ID" value="EKE26280.1"/>
    <property type="molecule type" value="Genomic_DNA"/>
</dbReference>
<name>K2GSJ2_9BACT</name>